<dbReference type="Gene3D" id="2.70.70.10">
    <property type="entry name" value="Glucose Permease (Domain IIA)"/>
    <property type="match status" value="1"/>
</dbReference>
<dbReference type="GO" id="GO:0016787">
    <property type="term" value="F:hydrolase activity"/>
    <property type="evidence" value="ECO:0007669"/>
    <property type="project" value="UniProtKB-KW"/>
</dbReference>
<dbReference type="InterPro" id="IPR011055">
    <property type="entry name" value="Dup_hybrid_motif"/>
</dbReference>
<accession>A0ABV8QTE7</accession>
<dbReference type="CDD" id="cd12797">
    <property type="entry name" value="M23_peptidase"/>
    <property type="match status" value="1"/>
</dbReference>
<feature type="coiled-coil region" evidence="2">
    <location>
        <begin position="176"/>
        <end position="260"/>
    </location>
</feature>
<evidence type="ECO:0000256" key="2">
    <source>
        <dbReference type="SAM" id="Coils"/>
    </source>
</evidence>
<dbReference type="PANTHER" id="PTHR21666:SF289">
    <property type="entry name" value="L-ALA--D-GLU ENDOPEPTIDASE"/>
    <property type="match status" value="1"/>
</dbReference>
<dbReference type="InterPro" id="IPR050570">
    <property type="entry name" value="Cell_wall_metabolism_enzyme"/>
</dbReference>
<comment type="caution">
    <text evidence="5">The sequence shown here is derived from an EMBL/GenBank/DDBJ whole genome shotgun (WGS) entry which is preliminary data.</text>
</comment>
<feature type="chain" id="PRO_5047500058" evidence="3">
    <location>
        <begin position="23"/>
        <end position="448"/>
    </location>
</feature>
<evidence type="ECO:0000313" key="5">
    <source>
        <dbReference type="EMBL" id="MFC4263490.1"/>
    </source>
</evidence>
<dbReference type="EMBL" id="JBHSCZ010000002">
    <property type="protein sequence ID" value="MFC4263490.1"/>
    <property type="molecule type" value="Genomic_DNA"/>
</dbReference>
<feature type="domain" description="M23ase beta-sheet core" evidence="4">
    <location>
        <begin position="350"/>
        <end position="419"/>
    </location>
</feature>
<feature type="coiled-coil region" evidence="2">
    <location>
        <begin position="17"/>
        <end position="54"/>
    </location>
</feature>
<dbReference type="InterPro" id="IPR016047">
    <property type="entry name" value="M23ase_b-sheet_dom"/>
</dbReference>
<feature type="signal peptide" evidence="3">
    <location>
        <begin position="1"/>
        <end position="22"/>
    </location>
</feature>
<name>A0ABV8QTE7_9BACT</name>
<dbReference type="Gene3D" id="6.10.250.3150">
    <property type="match status" value="1"/>
</dbReference>
<reference evidence="6" key="1">
    <citation type="journal article" date="2019" name="Int. J. Syst. Evol. Microbiol.">
        <title>The Global Catalogue of Microorganisms (GCM) 10K type strain sequencing project: providing services to taxonomists for standard genome sequencing and annotation.</title>
        <authorList>
            <consortium name="The Broad Institute Genomics Platform"/>
            <consortium name="The Broad Institute Genome Sequencing Center for Infectious Disease"/>
            <person name="Wu L."/>
            <person name="Ma J."/>
        </authorList>
    </citation>
    <scope>NUCLEOTIDE SEQUENCE [LARGE SCALE GENOMIC DNA]</scope>
    <source>
        <strain evidence="6">CECT 8289</strain>
    </source>
</reference>
<evidence type="ECO:0000313" key="6">
    <source>
        <dbReference type="Proteomes" id="UP001595907"/>
    </source>
</evidence>
<keyword evidence="5" id="KW-0378">Hydrolase</keyword>
<evidence type="ECO:0000256" key="3">
    <source>
        <dbReference type="SAM" id="SignalP"/>
    </source>
</evidence>
<keyword evidence="6" id="KW-1185">Reference proteome</keyword>
<proteinExistence type="predicted"/>
<evidence type="ECO:0000256" key="1">
    <source>
        <dbReference type="ARBA" id="ARBA00022729"/>
    </source>
</evidence>
<keyword evidence="1 3" id="KW-0732">Signal</keyword>
<organism evidence="5 6">
    <name type="scientific">Ferruginibacter yonginensis</name>
    <dbReference type="NCBI Taxonomy" id="1310416"/>
    <lineage>
        <taxon>Bacteria</taxon>
        <taxon>Pseudomonadati</taxon>
        <taxon>Bacteroidota</taxon>
        <taxon>Chitinophagia</taxon>
        <taxon>Chitinophagales</taxon>
        <taxon>Chitinophagaceae</taxon>
        <taxon>Ferruginibacter</taxon>
    </lineage>
</organism>
<dbReference type="RefSeq" id="WP_379710125.1">
    <property type="nucleotide sequence ID" value="NZ_JBHSCZ010000002.1"/>
</dbReference>
<gene>
    <name evidence="5" type="ORF">ACFOWM_11405</name>
</gene>
<dbReference type="Pfam" id="PF01551">
    <property type="entry name" value="Peptidase_M23"/>
    <property type="match status" value="1"/>
</dbReference>
<keyword evidence="2" id="KW-0175">Coiled coil</keyword>
<dbReference type="SUPFAM" id="SSF51261">
    <property type="entry name" value="Duplicated hybrid motif"/>
    <property type="match status" value="1"/>
</dbReference>
<dbReference type="PANTHER" id="PTHR21666">
    <property type="entry name" value="PEPTIDASE-RELATED"/>
    <property type="match status" value="1"/>
</dbReference>
<evidence type="ECO:0000259" key="4">
    <source>
        <dbReference type="Pfam" id="PF01551"/>
    </source>
</evidence>
<sequence length="448" mass="50871">MMRVFLSIMFCCLFVASTQAQANTQELERQRQQLKKEIDEAQKLLDKNKQATQQSLSGYYMISNKVNLQDRLLNVIEKDLHLLDDNIYTIQKDINKYDRLLDTLKQEYAKSMVYAYKNRGNYEFLNFIFSADNFNDAIKRIAYLKSYRTFREMQGQNILRTQELRRKKLEDLGVSKKKKSLTLDEQNKELEELAKQKNEQSKIVAQLKKEGKSLNASIAAKQKQMKKVNDAVKAAIAKAIKDENDRRIAEEKRLKKIADEVARLKKVEDAKNATATNVEPKKTDVVKTKTPIKEPTVKTAPATSDFNTENVALNASFERNRGSLPWPVDNGSVLFHYGPNKYESGTTWINEGVTIATSIGAPVKAVFQGTVILVAEPEDGKYMVTVKHGNYFTSYVNLTGLTVKTNQEVTTGQVLGRAAANLDGIGAIDFKSAKGYTDLDPEKWLRRR</sequence>
<protein>
    <submittedName>
        <fullName evidence="5">Murein hydrolase activator EnvC family protein</fullName>
    </submittedName>
</protein>
<dbReference type="Proteomes" id="UP001595907">
    <property type="component" value="Unassembled WGS sequence"/>
</dbReference>